<comment type="caution">
    <text evidence="1">The sequence shown here is derived from an EMBL/GenBank/DDBJ whole genome shotgun (WGS) entry which is preliminary data.</text>
</comment>
<dbReference type="EMBL" id="JACVHF010000021">
    <property type="protein sequence ID" value="MBC9785905.1"/>
    <property type="molecule type" value="Genomic_DNA"/>
</dbReference>
<accession>A0ABR7T7G2</accession>
<reference evidence="1 2" key="1">
    <citation type="submission" date="2020-07" db="EMBL/GenBank/DDBJ databases">
        <title>Draft whole-genome sequence of Heliobacterium chlorum DSM 3682, type strain.</title>
        <authorList>
            <person name="Kyndt J.A."/>
            <person name="Meyer T.E."/>
            <person name="Imhoff J.F."/>
        </authorList>
    </citation>
    <scope>NUCLEOTIDE SEQUENCE [LARGE SCALE GENOMIC DNA]</scope>
    <source>
        <strain evidence="1 2">DSM 3682</strain>
    </source>
</reference>
<sequence>MFGLNETLLSFLRRQVGLRTDASSSTGSVHAKLGDIKDTSNTNFSTVTTALARNPWAAGKKVYITSGYNGSTYALNTPDTEIFNLAGPLMVIGGYIQFGGNSYVCYKLENDGNFIINNVWGDTMNSSNGIYQWRSSGSNTGSSHVSYPFFLPDPYLTFYDSTNAFIYTNKAGNGQTIFTFPTSFFIDQRLRLTFKTSSNSQSNPYIRWAVYYIR</sequence>
<dbReference type="RefSeq" id="WP_188041339.1">
    <property type="nucleotide sequence ID" value="NZ_JACVHF010000021.1"/>
</dbReference>
<dbReference type="Proteomes" id="UP000617402">
    <property type="component" value="Unassembled WGS sequence"/>
</dbReference>
<evidence type="ECO:0000313" key="1">
    <source>
        <dbReference type="EMBL" id="MBC9785905.1"/>
    </source>
</evidence>
<gene>
    <name evidence="1" type="ORF">H1S01_15575</name>
</gene>
<proteinExistence type="predicted"/>
<protein>
    <submittedName>
        <fullName evidence="1">Uncharacterized protein</fullName>
    </submittedName>
</protein>
<keyword evidence="2" id="KW-1185">Reference proteome</keyword>
<organism evidence="1 2">
    <name type="scientific">Heliobacterium chlorum</name>
    <dbReference type="NCBI Taxonomy" id="2698"/>
    <lineage>
        <taxon>Bacteria</taxon>
        <taxon>Bacillati</taxon>
        <taxon>Bacillota</taxon>
        <taxon>Clostridia</taxon>
        <taxon>Eubacteriales</taxon>
        <taxon>Heliobacteriaceae</taxon>
        <taxon>Heliobacterium</taxon>
    </lineage>
</organism>
<evidence type="ECO:0000313" key="2">
    <source>
        <dbReference type="Proteomes" id="UP000617402"/>
    </source>
</evidence>
<name>A0ABR7T7G2_HELCL</name>